<dbReference type="InterPro" id="IPR011990">
    <property type="entry name" value="TPR-like_helical_dom_sf"/>
</dbReference>
<protein>
    <recommendedName>
        <fullName evidence="2">Tetratricopeptide repeat protein</fullName>
    </recommendedName>
</protein>
<reference evidence="1" key="1">
    <citation type="submission" date="2024-07" db="EMBL/GenBank/DDBJ databases">
        <authorList>
            <person name="Kim Y.J."/>
            <person name="Jeong J.Y."/>
        </authorList>
    </citation>
    <scope>NUCLEOTIDE SEQUENCE</scope>
    <source>
        <strain evidence="1">GIHE-MW2</strain>
    </source>
</reference>
<dbReference type="AlphaFoldDB" id="A0AAU8JBS4"/>
<dbReference type="EMBL" id="CP159837">
    <property type="protein sequence ID" value="XCM36204.1"/>
    <property type="molecule type" value="Genomic_DNA"/>
</dbReference>
<evidence type="ECO:0000313" key="1">
    <source>
        <dbReference type="EMBL" id="XCM36204.1"/>
    </source>
</evidence>
<dbReference type="Gene3D" id="1.25.40.10">
    <property type="entry name" value="Tetratricopeptide repeat domain"/>
    <property type="match status" value="1"/>
</dbReference>
<dbReference type="RefSeq" id="WP_354635110.1">
    <property type="nucleotide sequence ID" value="NZ_CP159837.1"/>
</dbReference>
<gene>
    <name evidence="1" type="ORF">ABWT76_004944</name>
</gene>
<accession>A0AAU8JBS4</accession>
<dbReference type="SUPFAM" id="SSF48452">
    <property type="entry name" value="TPR-like"/>
    <property type="match status" value="1"/>
</dbReference>
<proteinExistence type="predicted"/>
<evidence type="ECO:0008006" key="2">
    <source>
        <dbReference type="Google" id="ProtNLM"/>
    </source>
</evidence>
<name>A0AAU8JBS4_9CYAN</name>
<organism evidence="1">
    <name type="scientific">Planktothricoides raciborskii GIHE-MW2</name>
    <dbReference type="NCBI Taxonomy" id="2792601"/>
    <lineage>
        <taxon>Bacteria</taxon>
        <taxon>Bacillati</taxon>
        <taxon>Cyanobacteriota</taxon>
        <taxon>Cyanophyceae</taxon>
        <taxon>Oscillatoriophycideae</taxon>
        <taxon>Oscillatoriales</taxon>
        <taxon>Oscillatoriaceae</taxon>
        <taxon>Planktothricoides</taxon>
    </lineage>
</organism>
<sequence>MWLKIKPRFNHKKPNRLWWQSDWRFIGVFLVTILLVTTGWPVFPQFYPSQAQVVQLQTQTLAQTPEARLKEGRNLYQIGQFSAAVSLWQQAARDYEIQGEIFNQALSLNYLSSAYQKVGEWQQAEGAISICVCYKIKENWIKEV</sequence>